<dbReference type="GO" id="GO:0002229">
    <property type="term" value="P:defense response to oomycetes"/>
    <property type="evidence" value="ECO:0007669"/>
    <property type="project" value="UniProtKB-ARBA"/>
</dbReference>
<dbReference type="InterPro" id="IPR000719">
    <property type="entry name" value="Prot_kinase_dom"/>
</dbReference>
<evidence type="ECO:0000259" key="15">
    <source>
        <dbReference type="PROSITE" id="PS50011"/>
    </source>
</evidence>
<keyword evidence="7 13" id="KW-0547">Nucleotide-binding</keyword>
<dbReference type="InterPro" id="IPR011009">
    <property type="entry name" value="Kinase-like_dom_sf"/>
</dbReference>
<organism evidence="16 17">
    <name type="scientific">Prunus avium</name>
    <name type="common">Cherry</name>
    <name type="synonym">Cerasus avium</name>
    <dbReference type="NCBI Taxonomy" id="42229"/>
    <lineage>
        <taxon>Eukaryota</taxon>
        <taxon>Viridiplantae</taxon>
        <taxon>Streptophyta</taxon>
        <taxon>Embryophyta</taxon>
        <taxon>Tracheophyta</taxon>
        <taxon>Spermatophyta</taxon>
        <taxon>Magnoliopsida</taxon>
        <taxon>eudicotyledons</taxon>
        <taxon>Gunneridae</taxon>
        <taxon>Pentapetalae</taxon>
        <taxon>rosids</taxon>
        <taxon>fabids</taxon>
        <taxon>Rosales</taxon>
        <taxon>Rosaceae</taxon>
        <taxon>Amygdaloideae</taxon>
        <taxon>Amygdaleae</taxon>
        <taxon>Prunus</taxon>
    </lineage>
</organism>
<feature type="compositionally biased region" description="Low complexity" evidence="14">
    <location>
        <begin position="322"/>
        <end position="331"/>
    </location>
</feature>
<protein>
    <submittedName>
        <fullName evidence="17">L-type lectin-domain containing receptor kinase IX.1-like</fullName>
    </submittedName>
</protein>
<dbReference type="InterPro" id="IPR017441">
    <property type="entry name" value="Protein_kinase_ATP_BS"/>
</dbReference>
<dbReference type="PANTHER" id="PTHR27007">
    <property type="match status" value="1"/>
</dbReference>
<dbReference type="InterPro" id="IPR050528">
    <property type="entry name" value="L-type_Lectin-RKs"/>
</dbReference>
<feature type="compositionally biased region" description="Polar residues" evidence="14">
    <location>
        <begin position="343"/>
        <end position="366"/>
    </location>
</feature>
<comment type="subcellular location">
    <subcellularLocation>
        <location evidence="1">Cell membrane</location>
        <topology evidence="1">Single-pass type I membrane protein</topology>
    </subcellularLocation>
</comment>
<evidence type="ECO:0000256" key="7">
    <source>
        <dbReference type="ARBA" id="ARBA00022741"/>
    </source>
</evidence>
<dbReference type="RefSeq" id="XP_021802440.1">
    <property type="nucleotide sequence ID" value="XM_021946748.1"/>
</dbReference>
<evidence type="ECO:0000256" key="9">
    <source>
        <dbReference type="ARBA" id="ARBA00022989"/>
    </source>
</evidence>
<keyword evidence="10" id="KW-0472">Membrane</keyword>
<keyword evidence="4" id="KW-1003">Cell membrane</keyword>
<dbReference type="KEGG" id="pavi:110746519"/>
<evidence type="ECO:0000256" key="3">
    <source>
        <dbReference type="ARBA" id="ARBA00010217"/>
    </source>
</evidence>
<keyword evidence="12" id="KW-0325">Glycoprotein</keyword>
<sequence>MIPHDMIEQLEKEIRRPRQFSYKELDSATGHFSEGEKLGEGEFGVVYKGYLKDLNSYIAVKKISNGFEPGLKEVVSEVSAISQLRNLIQLIGWCHDEGELLLVYEFMPNGRLDSHLFQGKSRLVWEIRYRIAQGLASGLLYLHLELEQCVLHRYIKSGNIKLDSNFNAKLGGFRFARLVDHGEELEEMTTIVGTFGYMATEYLMTGKASKQSDIYSFGVVALEIACGKRVFDVLESGKPNMVEWVWELYGEGKVIEATDPKLCGDFDEKQMECLLIVGLWCGHPNYNSRPSIQQVIQMLNFEVAAPIQPSKMRTTTSPLTISASGSSSSIGSEGGQVDDSGPDYTTNCSEITESSATNSPPSISLG</sequence>
<evidence type="ECO:0000256" key="2">
    <source>
        <dbReference type="ARBA" id="ARBA00008536"/>
    </source>
</evidence>
<keyword evidence="8 13" id="KW-0067">ATP-binding</keyword>
<reference evidence="17" key="1">
    <citation type="submission" date="2025-08" db="UniProtKB">
        <authorList>
            <consortium name="RefSeq"/>
        </authorList>
    </citation>
    <scope>IDENTIFICATION</scope>
</reference>
<name>A0A6P5RBX6_PRUAV</name>
<dbReference type="PROSITE" id="PS00107">
    <property type="entry name" value="PROTEIN_KINASE_ATP"/>
    <property type="match status" value="1"/>
</dbReference>
<dbReference type="Gene3D" id="1.10.510.10">
    <property type="entry name" value="Transferase(Phosphotransferase) domain 1"/>
    <property type="match status" value="1"/>
</dbReference>
<dbReference type="Gramene" id="Pav_sc0007428.1_g010.1.br:mrna">
    <property type="protein sequence ID" value="Pav_sc0007428.1_g010.1.br:CDS:1"/>
    <property type="gene ID" value="Pav_sc0007428.1_g010.1.br"/>
</dbReference>
<comment type="similarity">
    <text evidence="3">In the C-terminal section; belongs to the protein kinase superfamily. Ser/Thr protein kinase family.</text>
</comment>
<dbReference type="Gene3D" id="3.30.200.20">
    <property type="entry name" value="Phosphorylase Kinase, domain 1"/>
    <property type="match status" value="1"/>
</dbReference>
<keyword evidence="11" id="KW-0675">Receptor</keyword>
<evidence type="ECO:0000256" key="1">
    <source>
        <dbReference type="ARBA" id="ARBA00004251"/>
    </source>
</evidence>
<keyword evidence="16" id="KW-1185">Reference proteome</keyword>
<dbReference type="GO" id="GO:0004672">
    <property type="term" value="F:protein kinase activity"/>
    <property type="evidence" value="ECO:0007669"/>
    <property type="project" value="InterPro"/>
</dbReference>
<dbReference type="Pfam" id="PF00069">
    <property type="entry name" value="Pkinase"/>
    <property type="match status" value="1"/>
</dbReference>
<evidence type="ECO:0000256" key="6">
    <source>
        <dbReference type="ARBA" id="ARBA00022729"/>
    </source>
</evidence>
<feature type="domain" description="Protein kinase" evidence="15">
    <location>
        <begin position="32"/>
        <end position="301"/>
    </location>
</feature>
<dbReference type="GO" id="GO:0005524">
    <property type="term" value="F:ATP binding"/>
    <property type="evidence" value="ECO:0007669"/>
    <property type="project" value="UniProtKB-UniRule"/>
</dbReference>
<dbReference type="GeneID" id="110746519"/>
<dbReference type="AlphaFoldDB" id="A0A6P5RBX6"/>
<dbReference type="PROSITE" id="PS50011">
    <property type="entry name" value="PROTEIN_KINASE_DOM"/>
    <property type="match status" value="1"/>
</dbReference>
<evidence type="ECO:0000256" key="11">
    <source>
        <dbReference type="ARBA" id="ARBA00023170"/>
    </source>
</evidence>
<evidence type="ECO:0000313" key="16">
    <source>
        <dbReference type="Proteomes" id="UP000515124"/>
    </source>
</evidence>
<keyword evidence="6" id="KW-0732">Signal</keyword>
<feature type="region of interest" description="Disordered" evidence="14">
    <location>
        <begin position="314"/>
        <end position="366"/>
    </location>
</feature>
<evidence type="ECO:0000256" key="4">
    <source>
        <dbReference type="ARBA" id="ARBA00022475"/>
    </source>
</evidence>
<keyword evidence="9" id="KW-1133">Transmembrane helix</keyword>
<evidence type="ECO:0000313" key="17">
    <source>
        <dbReference type="RefSeq" id="XP_021802440.1"/>
    </source>
</evidence>
<proteinExistence type="inferred from homology"/>
<evidence type="ECO:0000256" key="10">
    <source>
        <dbReference type="ARBA" id="ARBA00023136"/>
    </source>
</evidence>
<dbReference type="FunFam" id="1.10.510.10:FF:000240">
    <property type="entry name" value="Lectin-domain containing receptor kinase A4.3"/>
    <property type="match status" value="1"/>
</dbReference>
<evidence type="ECO:0000256" key="12">
    <source>
        <dbReference type="ARBA" id="ARBA00023180"/>
    </source>
</evidence>
<dbReference type="Proteomes" id="UP000515124">
    <property type="component" value="Unplaced"/>
</dbReference>
<feature type="binding site" evidence="13">
    <location>
        <position position="62"/>
    </location>
    <ligand>
        <name>ATP</name>
        <dbReference type="ChEBI" id="CHEBI:30616"/>
    </ligand>
</feature>
<dbReference type="SUPFAM" id="SSF56112">
    <property type="entry name" value="Protein kinase-like (PK-like)"/>
    <property type="match status" value="1"/>
</dbReference>
<evidence type="ECO:0000256" key="5">
    <source>
        <dbReference type="ARBA" id="ARBA00022692"/>
    </source>
</evidence>
<evidence type="ECO:0000256" key="8">
    <source>
        <dbReference type="ARBA" id="ARBA00022840"/>
    </source>
</evidence>
<gene>
    <name evidence="17" type="primary">LOC110746519</name>
</gene>
<dbReference type="GO" id="GO:0005886">
    <property type="term" value="C:plasma membrane"/>
    <property type="evidence" value="ECO:0007669"/>
    <property type="project" value="UniProtKB-SubCell"/>
</dbReference>
<evidence type="ECO:0000256" key="14">
    <source>
        <dbReference type="SAM" id="MobiDB-lite"/>
    </source>
</evidence>
<keyword evidence="5" id="KW-0812">Transmembrane</keyword>
<accession>A0A6P5RBX6</accession>
<evidence type="ECO:0000256" key="13">
    <source>
        <dbReference type="PROSITE-ProRule" id="PRU10141"/>
    </source>
</evidence>
<comment type="similarity">
    <text evidence="2">In the N-terminal section; belongs to the leguminous lectin family.</text>
</comment>